<name>A0AAV4C7F3_9GAST</name>
<accession>A0AAV4C7F3</accession>
<organism evidence="2 3">
    <name type="scientific">Plakobranchus ocellatus</name>
    <dbReference type="NCBI Taxonomy" id="259542"/>
    <lineage>
        <taxon>Eukaryota</taxon>
        <taxon>Metazoa</taxon>
        <taxon>Spiralia</taxon>
        <taxon>Lophotrochozoa</taxon>
        <taxon>Mollusca</taxon>
        <taxon>Gastropoda</taxon>
        <taxon>Heterobranchia</taxon>
        <taxon>Euthyneura</taxon>
        <taxon>Panpulmonata</taxon>
        <taxon>Sacoglossa</taxon>
        <taxon>Placobranchoidea</taxon>
        <taxon>Plakobranchidae</taxon>
        <taxon>Plakobranchus</taxon>
    </lineage>
</organism>
<feature type="compositionally biased region" description="Polar residues" evidence="1">
    <location>
        <begin position="51"/>
        <end position="69"/>
    </location>
</feature>
<proteinExistence type="predicted"/>
<feature type="compositionally biased region" description="Basic and acidic residues" evidence="1">
    <location>
        <begin position="106"/>
        <end position="130"/>
    </location>
</feature>
<reference evidence="2 3" key="1">
    <citation type="journal article" date="2021" name="Elife">
        <title>Chloroplast acquisition without the gene transfer in kleptoplastic sea slugs, Plakobranchus ocellatus.</title>
        <authorList>
            <person name="Maeda T."/>
            <person name="Takahashi S."/>
            <person name="Yoshida T."/>
            <person name="Shimamura S."/>
            <person name="Takaki Y."/>
            <person name="Nagai Y."/>
            <person name="Toyoda A."/>
            <person name="Suzuki Y."/>
            <person name="Arimoto A."/>
            <person name="Ishii H."/>
            <person name="Satoh N."/>
            <person name="Nishiyama T."/>
            <person name="Hasebe M."/>
            <person name="Maruyama T."/>
            <person name="Minagawa J."/>
            <person name="Obokata J."/>
            <person name="Shigenobu S."/>
        </authorList>
    </citation>
    <scope>NUCLEOTIDE SEQUENCE [LARGE SCALE GENOMIC DNA]</scope>
</reference>
<gene>
    <name evidence="2" type="ORF">PoB_005386500</name>
</gene>
<dbReference type="AlphaFoldDB" id="A0AAV4C7F3"/>
<feature type="compositionally biased region" description="Polar residues" evidence="1">
    <location>
        <begin position="1"/>
        <end position="15"/>
    </location>
</feature>
<evidence type="ECO:0000313" key="2">
    <source>
        <dbReference type="EMBL" id="GFO27360.1"/>
    </source>
</evidence>
<evidence type="ECO:0000313" key="3">
    <source>
        <dbReference type="Proteomes" id="UP000735302"/>
    </source>
</evidence>
<protein>
    <submittedName>
        <fullName evidence="2">Uncharacterized protein</fullName>
    </submittedName>
</protein>
<comment type="caution">
    <text evidence="2">The sequence shown here is derived from an EMBL/GenBank/DDBJ whole genome shotgun (WGS) entry which is preliminary data.</text>
</comment>
<sequence>MLQNNHNEQSSNILESNGPGGNSGNPYETVSDGYVRPDELVSNGGPYESPLTISRDSVSLDRSNGQNTRAAVDQADELLKTRLRLRKKRERKEHNDSKAEQTGQELSRKGQTDQGRERQNKSEKNRTEEK</sequence>
<dbReference type="EMBL" id="BLXT01005921">
    <property type="protein sequence ID" value="GFO27360.1"/>
    <property type="molecule type" value="Genomic_DNA"/>
</dbReference>
<feature type="compositionally biased region" description="Basic residues" evidence="1">
    <location>
        <begin position="81"/>
        <end position="91"/>
    </location>
</feature>
<dbReference type="Proteomes" id="UP000735302">
    <property type="component" value="Unassembled WGS sequence"/>
</dbReference>
<feature type="region of interest" description="Disordered" evidence="1">
    <location>
        <begin position="1"/>
        <end position="130"/>
    </location>
</feature>
<evidence type="ECO:0000256" key="1">
    <source>
        <dbReference type="SAM" id="MobiDB-lite"/>
    </source>
</evidence>
<keyword evidence="3" id="KW-1185">Reference proteome</keyword>